<organism evidence="2 3">
    <name type="scientific">Pseudoalteromonas luteoviolacea</name>
    <dbReference type="NCBI Taxonomy" id="43657"/>
    <lineage>
        <taxon>Bacteria</taxon>
        <taxon>Pseudomonadati</taxon>
        <taxon>Pseudomonadota</taxon>
        <taxon>Gammaproteobacteria</taxon>
        <taxon>Alteromonadales</taxon>
        <taxon>Pseudoalteromonadaceae</taxon>
        <taxon>Pseudoalteromonas</taxon>
    </lineage>
</organism>
<protein>
    <submittedName>
        <fullName evidence="2">SAM-dependent methyltransferase</fullName>
    </submittedName>
</protein>
<dbReference type="InterPro" id="IPR013217">
    <property type="entry name" value="Methyltransf_12"/>
</dbReference>
<evidence type="ECO:0000313" key="3">
    <source>
        <dbReference type="Proteomes" id="UP000031327"/>
    </source>
</evidence>
<comment type="caution">
    <text evidence="2">The sequence shown here is derived from an EMBL/GenBank/DDBJ whole genome shotgun (WGS) entry which is preliminary data.</text>
</comment>
<dbReference type="Pfam" id="PF08242">
    <property type="entry name" value="Methyltransf_12"/>
    <property type="match status" value="1"/>
</dbReference>
<accession>A0A0C1QLJ6</accession>
<keyword evidence="2" id="KW-0808">Transferase</keyword>
<feature type="domain" description="Methyltransferase type 12" evidence="1">
    <location>
        <begin position="45"/>
        <end position="142"/>
    </location>
</feature>
<dbReference type="RefSeq" id="WP_039610529.1">
    <property type="nucleotide sequence ID" value="NZ_JWIC01000007.1"/>
</dbReference>
<name>A0A0C1QLJ6_9GAMM</name>
<dbReference type="SUPFAM" id="SSF53335">
    <property type="entry name" value="S-adenosyl-L-methionine-dependent methyltransferases"/>
    <property type="match status" value="1"/>
</dbReference>
<sequence>MPTFTGDEALSYDKRIGKLVPGYELLHHTTAAQLSVMLEKEATILVVGAGTGKEVIELAKLNAHWRFIAQDVSADMLDIADQNFTNLGLNDRVTIHHGPIEENTYQADAALCILVMHFVKDDGGKAALLKQVGTNLCANGYLFLADLMLPDTSFERAAQLQYCQAELGLSKAGAETMCRNFQEAFYPVADIRLHKLAHLTGFGSPTLYFKALGFSAYTMEKHA</sequence>
<reference evidence="2 3" key="1">
    <citation type="submission" date="2014-12" db="EMBL/GenBank/DDBJ databases">
        <title>Draft Genome Sequence of Pseudoalteromonas luteoviolacea HI1.</title>
        <authorList>
            <person name="Asahina A.Y."/>
            <person name="Hadfield M.G."/>
        </authorList>
    </citation>
    <scope>NUCLEOTIDE SEQUENCE [LARGE SCALE GENOMIC DNA]</scope>
    <source>
        <strain evidence="2 3">HI1</strain>
    </source>
</reference>
<proteinExistence type="predicted"/>
<evidence type="ECO:0000313" key="2">
    <source>
        <dbReference type="EMBL" id="KID55957.1"/>
    </source>
</evidence>
<dbReference type="OrthoDB" id="8558926at2"/>
<evidence type="ECO:0000259" key="1">
    <source>
        <dbReference type="Pfam" id="PF08242"/>
    </source>
</evidence>
<dbReference type="Proteomes" id="UP000031327">
    <property type="component" value="Unassembled WGS sequence"/>
</dbReference>
<dbReference type="InterPro" id="IPR029063">
    <property type="entry name" value="SAM-dependent_MTases_sf"/>
</dbReference>
<dbReference type="AlphaFoldDB" id="A0A0C1QLJ6"/>
<dbReference type="GO" id="GO:0008168">
    <property type="term" value="F:methyltransferase activity"/>
    <property type="evidence" value="ECO:0007669"/>
    <property type="project" value="UniProtKB-KW"/>
</dbReference>
<dbReference type="CDD" id="cd02440">
    <property type="entry name" value="AdoMet_MTases"/>
    <property type="match status" value="1"/>
</dbReference>
<dbReference type="GO" id="GO:0032259">
    <property type="term" value="P:methylation"/>
    <property type="evidence" value="ECO:0007669"/>
    <property type="project" value="UniProtKB-KW"/>
</dbReference>
<gene>
    <name evidence="2" type="ORF">JF50_16640</name>
</gene>
<dbReference type="Gene3D" id="3.40.50.150">
    <property type="entry name" value="Vaccinia Virus protein VP39"/>
    <property type="match status" value="1"/>
</dbReference>
<keyword evidence="2" id="KW-0489">Methyltransferase</keyword>
<dbReference type="EMBL" id="JWIC01000007">
    <property type="protein sequence ID" value="KID55957.1"/>
    <property type="molecule type" value="Genomic_DNA"/>
</dbReference>